<dbReference type="InterPro" id="IPR056734">
    <property type="entry name" value="NANM"/>
</dbReference>
<accession>A0ABT6YDL9</accession>
<dbReference type="Pfam" id="PF24996">
    <property type="entry name" value="NANM"/>
    <property type="match status" value="2"/>
</dbReference>
<dbReference type="InterPro" id="IPR015915">
    <property type="entry name" value="Kelch-typ_b-propeller"/>
</dbReference>
<name>A0ABT6YDL9_9BACT</name>
<evidence type="ECO:0008006" key="3">
    <source>
        <dbReference type="Google" id="ProtNLM"/>
    </source>
</evidence>
<dbReference type="RefSeq" id="WP_283346045.1">
    <property type="nucleotide sequence ID" value="NZ_JASHIF010000021.1"/>
</dbReference>
<dbReference type="Proteomes" id="UP001236507">
    <property type="component" value="Unassembled WGS sequence"/>
</dbReference>
<dbReference type="EMBL" id="JASHIF010000021">
    <property type="protein sequence ID" value="MDI9861680.1"/>
    <property type="molecule type" value="Genomic_DNA"/>
</dbReference>
<dbReference type="PANTHER" id="PTHR45632">
    <property type="entry name" value="LD33804P"/>
    <property type="match status" value="1"/>
</dbReference>
<reference evidence="1 2" key="1">
    <citation type="submission" date="2023-05" db="EMBL/GenBank/DDBJ databases">
        <title>Novel species of genus Flectobacillus isolated from stream in China.</title>
        <authorList>
            <person name="Lu H."/>
        </authorList>
    </citation>
    <scope>NUCLEOTIDE SEQUENCE [LARGE SCALE GENOMIC DNA]</scope>
    <source>
        <strain evidence="1 2">KCTC 42575</strain>
    </source>
</reference>
<protein>
    <recommendedName>
        <fullName evidence="3">N-acetylneuraminate epimerase</fullName>
    </recommendedName>
</protein>
<organism evidence="1 2">
    <name type="scientific">Flectobacillus roseus</name>
    <dbReference type="NCBI Taxonomy" id="502259"/>
    <lineage>
        <taxon>Bacteria</taxon>
        <taxon>Pseudomonadati</taxon>
        <taxon>Bacteroidota</taxon>
        <taxon>Cytophagia</taxon>
        <taxon>Cytophagales</taxon>
        <taxon>Flectobacillaceae</taxon>
        <taxon>Flectobacillus</taxon>
    </lineage>
</organism>
<gene>
    <name evidence="1" type="ORF">QM524_20840</name>
</gene>
<evidence type="ECO:0000313" key="1">
    <source>
        <dbReference type="EMBL" id="MDI9861680.1"/>
    </source>
</evidence>
<proteinExistence type="predicted"/>
<comment type="caution">
    <text evidence="1">The sequence shown here is derived from an EMBL/GenBank/DDBJ whole genome shotgun (WGS) entry which is preliminary data.</text>
</comment>
<keyword evidence="2" id="KW-1185">Reference proteome</keyword>
<dbReference type="SUPFAM" id="SSF117281">
    <property type="entry name" value="Kelch motif"/>
    <property type="match status" value="1"/>
</dbReference>
<dbReference type="Gene3D" id="2.120.10.80">
    <property type="entry name" value="Kelch-type beta propeller"/>
    <property type="match status" value="1"/>
</dbReference>
<sequence length="380" mass="41998">MKNLLMSTIISCMGYSNDMSNDVPPQLQWSVLHSLPVANGHTKQAGLAGPIVGVSQNVLMIAGGANFEDALPWEGGKKKYFDDIYVLHKDPNKAFFWHSQTFRLPQKMAYTTTVQSAQGLICIGGEDQEGYRKEVFILKWNPREEQQVIESLPDLPQGISNAAATIVHDSDIYLAGGETKTGVSNQLLKLDLKHISLGWQLVTELPVSLSHALLFNLNHQLYLVGGRQRQANGISDFYNSCYTFDDNKKVWATQKSLPYAISAGTGVAMGKHQCILFGGDKGETFHKVEILLAQIAQESDPEKKAKLTAQKNHLQVNHPGFSREILLFDSQKNTWKKLGKIPFAVPVTTTAITWDNKVIIPSGEIKAGVRSVEILVGEIK</sequence>
<evidence type="ECO:0000313" key="2">
    <source>
        <dbReference type="Proteomes" id="UP001236507"/>
    </source>
</evidence>